<evidence type="ECO:0000313" key="8">
    <source>
        <dbReference type="EMBL" id="JAC75467.1"/>
    </source>
</evidence>
<dbReference type="PANTHER" id="PTHR33692:SF1">
    <property type="entry name" value="RIBOSOME MATURATION FACTOR RIMM"/>
    <property type="match status" value="1"/>
</dbReference>
<evidence type="ECO:0000259" key="6">
    <source>
        <dbReference type="Pfam" id="PF01782"/>
    </source>
</evidence>
<evidence type="ECO:0000256" key="5">
    <source>
        <dbReference type="SAM" id="MobiDB-lite"/>
    </source>
</evidence>
<keyword evidence="3" id="KW-0698">rRNA processing</keyword>
<feature type="region of interest" description="Disordered" evidence="5">
    <location>
        <begin position="258"/>
        <end position="304"/>
    </location>
</feature>
<dbReference type="GO" id="GO:0005840">
    <property type="term" value="C:ribosome"/>
    <property type="evidence" value="ECO:0007669"/>
    <property type="project" value="InterPro"/>
</dbReference>
<keyword evidence="1" id="KW-0963">Cytoplasm</keyword>
<feature type="domain" description="Ribosome maturation factor RimM PRC barrel" evidence="7">
    <location>
        <begin position="187"/>
        <end position="265"/>
    </location>
</feature>
<proteinExistence type="inferred from homology"/>
<feature type="domain" description="RimM N-terminal" evidence="6">
    <location>
        <begin position="81"/>
        <end position="174"/>
    </location>
</feature>
<feature type="compositionally biased region" description="Basic residues" evidence="5">
    <location>
        <begin position="281"/>
        <end position="291"/>
    </location>
</feature>
<keyword evidence="2" id="KW-0690">Ribosome biogenesis</keyword>
<dbReference type="InterPro" id="IPR056792">
    <property type="entry name" value="PRC_RimM"/>
</dbReference>
<protein>
    <submittedName>
        <fullName evidence="8">16S rRNA processing protein RimM</fullName>
    </submittedName>
</protein>
<evidence type="ECO:0000259" key="7">
    <source>
        <dbReference type="Pfam" id="PF24986"/>
    </source>
</evidence>
<organism evidence="8">
    <name type="scientific">Tetraselmis sp. GSL018</name>
    <dbReference type="NCBI Taxonomy" id="582737"/>
    <lineage>
        <taxon>Eukaryota</taxon>
        <taxon>Viridiplantae</taxon>
        <taxon>Chlorophyta</taxon>
        <taxon>core chlorophytes</taxon>
        <taxon>Chlorodendrophyceae</taxon>
        <taxon>Chlorodendrales</taxon>
        <taxon>Chlorodendraceae</taxon>
        <taxon>Tetraselmis</taxon>
    </lineage>
</organism>
<dbReference type="Pfam" id="PF01782">
    <property type="entry name" value="RimM"/>
    <property type="match status" value="1"/>
</dbReference>
<dbReference type="HAMAP" id="MF_00014">
    <property type="entry name" value="Ribosome_mat_RimM"/>
    <property type="match status" value="1"/>
</dbReference>
<evidence type="ECO:0000256" key="1">
    <source>
        <dbReference type="ARBA" id="ARBA00022490"/>
    </source>
</evidence>
<dbReference type="InterPro" id="IPR002676">
    <property type="entry name" value="RimM_N"/>
</dbReference>
<sequence length="304" mass="33645">MLPKSFSRAWCPLRVGLVPARSCFRKLLWTKNNHAGAPERRTSWRRSSLDVSPCPLLCAAEPFQQASFEIENLSPEDMVGIGKVSSAHGVRGELKVIPSTDFPEERFSTPGVRYMKPPTSSRRQRADKFIKVNLVRGRMALSKGRESWLITLAEVKNKEEADALSQYDLFVKNDDRPPLEDGEFYAKDLMGIRVILQGSGEAIGRVADVYGGTGTYDTVRVALVETGEGGAERETGSFLIPFQPEMVPRVDAEAGTMTINPPEGLLDATTTLLEKAEGKNRRSRKRRRPKGRGSPAKEPQGDLS</sequence>
<dbReference type="InterPro" id="IPR011033">
    <property type="entry name" value="PRC_barrel-like_sf"/>
</dbReference>
<dbReference type="Gene3D" id="2.30.30.240">
    <property type="entry name" value="PRC-barrel domain"/>
    <property type="match status" value="1"/>
</dbReference>
<keyword evidence="4" id="KW-0143">Chaperone</keyword>
<reference evidence="8" key="1">
    <citation type="submission" date="2014-05" db="EMBL/GenBank/DDBJ databases">
        <title>The transcriptome of the halophilic microalga Tetraselmis sp. GSL018 isolated from the Great Salt Lake, Utah.</title>
        <authorList>
            <person name="Jinkerson R.E."/>
            <person name="D'Adamo S."/>
            <person name="Posewitz M.C."/>
        </authorList>
    </citation>
    <scope>NUCLEOTIDE SEQUENCE</scope>
    <source>
        <strain evidence="8">GSL018</strain>
    </source>
</reference>
<dbReference type="GO" id="GO:0006364">
    <property type="term" value="P:rRNA processing"/>
    <property type="evidence" value="ECO:0007669"/>
    <property type="project" value="UniProtKB-KW"/>
</dbReference>
<evidence type="ECO:0000256" key="4">
    <source>
        <dbReference type="ARBA" id="ARBA00023186"/>
    </source>
</evidence>
<evidence type="ECO:0000256" key="2">
    <source>
        <dbReference type="ARBA" id="ARBA00022517"/>
    </source>
</evidence>
<dbReference type="GO" id="GO:0043022">
    <property type="term" value="F:ribosome binding"/>
    <property type="evidence" value="ECO:0007669"/>
    <property type="project" value="InterPro"/>
</dbReference>
<dbReference type="PANTHER" id="PTHR33692">
    <property type="entry name" value="RIBOSOME MATURATION FACTOR RIMM"/>
    <property type="match status" value="1"/>
</dbReference>
<dbReference type="SUPFAM" id="SSF50447">
    <property type="entry name" value="Translation proteins"/>
    <property type="match status" value="1"/>
</dbReference>
<dbReference type="InterPro" id="IPR036976">
    <property type="entry name" value="RimM_N_sf"/>
</dbReference>
<dbReference type="NCBIfam" id="TIGR02273">
    <property type="entry name" value="16S_RimM"/>
    <property type="match status" value="1"/>
</dbReference>
<dbReference type="InterPro" id="IPR011961">
    <property type="entry name" value="RimM"/>
</dbReference>
<dbReference type="Gene3D" id="2.40.30.60">
    <property type="entry name" value="RimM"/>
    <property type="match status" value="1"/>
</dbReference>
<name>A0A061RRE9_9CHLO</name>
<dbReference type="InterPro" id="IPR009000">
    <property type="entry name" value="Transl_B-barrel_sf"/>
</dbReference>
<gene>
    <name evidence="8" type="primary">RIMM</name>
    <name evidence="8" type="ORF">TSPGSL018_22993</name>
</gene>
<dbReference type="Pfam" id="PF24986">
    <property type="entry name" value="PRC_RimM"/>
    <property type="match status" value="1"/>
</dbReference>
<accession>A0A061RRE9</accession>
<dbReference type="EMBL" id="GBEZ01010180">
    <property type="protein sequence ID" value="JAC75467.1"/>
    <property type="molecule type" value="Transcribed_RNA"/>
</dbReference>
<evidence type="ECO:0000256" key="3">
    <source>
        <dbReference type="ARBA" id="ARBA00022552"/>
    </source>
</evidence>
<dbReference type="AlphaFoldDB" id="A0A061RRE9"/>
<dbReference type="SUPFAM" id="SSF50346">
    <property type="entry name" value="PRC-barrel domain"/>
    <property type="match status" value="1"/>
</dbReference>